<evidence type="ECO:0000313" key="1">
    <source>
        <dbReference type="EMBL" id="KAI3368825.1"/>
    </source>
</evidence>
<keyword evidence="2" id="KW-1185">Reference proteome</keyword>
<evidence type="ECO:0000313" key="2">
    <source>
        <dbReference type="Proteomes" id="UP000831701"/>
    </source>
</evidence>
<organism evidence="1 2">
    <name type="scientific">Scortum barcoo</name>
    <name type="common">barcoo grunter</name>
    <dbReference type="NCBI Taxonomy" id="214431"/>
    <lineage>
        <taxon>Eukaryota</taxon>
        <taxon>Metazoa</taxon>
        <taxon>Chordata</taxon>
        <taxon>Craniata</taxon>
        <taxon>Vertebrata</taxon>
        <taxon>Euteleostomi</taxon>
        <taxon>Actinopterygii</taxon>
        <taxon>Neopterygii</taxon>
        <taxon>Teleostei</taxon>
        <taxon>Neoteleostei</taxon>
        <taxon>Acanthomorphata</taxon>
        <taxon>Eupercaria</taxon>
        <taxon>Centrarchiformes</taxon>
        <taxon>Terapontoidei</taxon>
        <taxon>Terapontidae</taxon>
        <taxon>Scortum</taxon>
    </lineage>
</organism>
<gene>
    <name evidence="1" type="ORF">L3Q82_025807</name>
</gene>
<proteinExistence type="predicted"/>
<comment type="caution">
    <text evidence="1">The sequence shown here is derived from an EMBL/GenBank/DDBJ whole genome shotgun (WGS) entry which is preliminary data.</text>
</comment>
<reference evidence="1" key="1">
    <citation type="submission" date="2022-04" db="EMBL/GenBank/DDBJ databases">
        <title>Jade perch genome.</title>
        <authorList>
            <person name="Chao B."/>
        </authorList>
    </citation>
    <scope>NUCLEOTIDE SEQUENCE</scope>
    <source>
        <strain evidence="1">CB-2022</strain>
    </source>
</reference>
<protein>
    <submittedName>
        <fullName evidence="1">Uncharacterized protein</fullName>
    </submittedName>
</protein>
<name>A0ACB8WL81_9TELE</name>
<dbReference type="Proteomes" id="UP000831701">
    <property type="component" value="Chromosome 8"/>
</dbReference>
<sequence length="164" mass="18314">MNEFGLWYCALVLQMWLWILTGLCIITKVHGFASGNFPQSCESMSPDHPQGGLITPPQNTVPPFEVLYQHGKKGDPITVSLQSKQSTKFKGFMLEARKKGVADPSPPVGKFIILDESIRLLTCNGLTASAVSQRNNQPKSLFRVNWTAEGAELDIFFRYLYTCD</sequence>
<dbReference type="EMBL" id="CM041538">
    <property type="protein sequence ID" value="KAI3368825.1"/>
    <property type="molecule type" value="Genomic_DNA"/>
</dbReference>
<accession>A0ACB8WL81</accession>